<feature type="region of interest" description="Disordered" evidence="1">
    <location>
        <begin position="141"/>
        <end position="184"/>
    </location>
</feature>
<protein>
    <submittedName>
        <fullName evidence="2">Uncharacterized protein</fullName>
    </submittedName>
</protein>
<name>A0A9N7TJA6_PLEPL</name>
<evidence type="ECO:0000313" key="2">
    <source>
        <dbReference type="EMBL" id="CAB1414035.1"/>
    </source>
</evidence>
<accession>A0A9N7TJA6</accession>
<dbReference type="AlphaFoldDB" id="A0A9N7TJA6"/>
<comment type="caution">
    <text evidence="2">The sequence shown here is derived from an EMBL/GenBank/DDBJ whole genome shotgun (WGS) entry which is preliminary data.</text>
</comment>
<sequence>MKGFDCGDESSRNSKATTTSRITKRAAESEECDTAELCQRVRARRGPQLISTHSLLLLLQPSLEKETANPDISNIHPVIDTLTRGMNTSARAVLQEASGQRLFAPDPLSCRAIFIPVQPLCSSTCHLHSELPAADPLTAAQREGSHNNNNNSSSSSSSAGGASAIDCVKDGASRGSGRVHPSTSGVFLPVVEKGQGAVVAAGGAEGTMWRGASIWADPGGVWLTPSPTRPCSGRTPPESAGLDVSRAWRILTCIQDRQNQSMENAADDGHEGQTARYPECIPHRRLREVGVSEVSSNQDVLRNIDIGPFLLV</sequence>
<gene>
    <name evidence="2" type="ORF">PLEPLA_LOCUS1738</name>
</gene>
<keyword evidence="3" id="KW-1185">Reference proteome</keyword>
<feature type="compositionally biased region" description="Low complexity" evidence="1">
    <location>
        <begin position="146"/>
        <end position="164"/>
    </location>
</feature>
<reference evidence="2" key="1">
    <citation type="submission" date="2020-03" db="EMBL/GenBank/DDBJ databases">
        <authorList>
            <person name="Weist P."/>
        </authorList>
    </citation>
    <scope>NUCLEOTIDE SEQUENCE</scope>
</reference>
<feature type="region of interest" description="Disordered" evidence="1">
    <location>
        <begin position="1"/>
        <end position="26"/>
    </location>
</feature>
<proteinExistence type="predicted"/>
<organism evidence="2 3">
    <name type="scientific">Pleuronectes platessa</name>
    <name type="common">European plaice</name>
    <dbReference type="NCBI Taxonomy" id="8262"/>
    <lineage>
        <taxon>Eukaryota</taxon>
        <taxon>Metazoa</taxon>
        <taxon>Chordata</taxon>
        <taxon>Craniata</taxon>
        <taxon>Vertebrata</taxon>
        <taxon>Euteleostomi</taxon>
        <taxon>Actinopterygii</taxon>
        <taxon>Neopterygii</taxon>
        <taxon>Teleostei</taxon>
        <taxon>Neoteleostei</taxon>
        <taxon>Acanthomorphata</taxon>
        <taxon>Carangaria</taxon>
        <taxon>Pleuronectiformes</taxon>
        <taxon>Pleuronectoidei</taxon>
        <taxon>Pleuronectidae</taxon>
        <taxon>Pleuronectes</taxon>
    </lineage>
</organism>
<evidence type="ECO:0000313" key="3">
    <source>
        <dbReference type="Proteomes" id="UP001153269"/>
    </source>
</evidence>
<dbReference type="EMBL" id="CADEAL010000084">
    <property type="protein sequence ID" value="CAB1414035.1"/>
    <property type="molecule type" value="Genomic_DNA"/>
</dbReference>
<evidence type="ECO:0000256" key="1">
    <source>
        <dbReference type="SAM" id="MobiDB-lite"/>
    </source>
</evidence>
<dbReference type="Proteomes" id="UP001153269">
    <property type="component" value="Unassembled WGS sequence"/>
</dbReference>